<evidence type="ECO:0000313" key="3">
    <source>
        <dbReference type="EMBL" id="EHB91586.1"/>
    </source>
</evidence>
<comment type="caution">
    <text evidence="3">The sequence shown here is derived from an EMBL/GenBank/DDBJ whole genome shotgun (WGS) entry which is preliminary data.</text>
</comment>
<dbReference type="EC" id="2.5.1.-" evidence="2"/>
<name>G5HAH0_9BACT</name>
<evidence type="ECO:0000313" key="4">
    <source>
        <dbReference type="Proteomes" id="UP000006008"/>
    </source>
</evidence>
<dbReference type="STRING" id="742725.HMPREF9450_01635"/>
<dbReference type="GO" id="GO:0045547">
    <property type="term" value="F:ditrans,polycis-polyprenyl diphosphate synthase [(2E,6E)-farnesyl diphosphate specific] activity"/>
    <property type="evidence" value="ECO:0007669"/>
    <property type="project" value="TreeGrafter"/>
</dbReference>
<proteinExistence type="inferred from homology"/>
<dbReference type="SUPFAM" id="SSF64005">
    <property type="entry name" value="Undecaprenyl diphosphate synthase"/>
    <property type="match status" value="1"/>
</dbReference>
<comment type="subunit">
    <text evidence="2">Homodimer.</text>
</comment>
<feature type="binding site" evidence="2">
    <location>
        <position position="35"/>
    </location>
    <ligand>
        <name>substrate</name>
    </ligand>
</feature>
<dbReference type="GeneID" id="92815332"/>
<keyword evidence="4" id="KW-1185">Reference proteome</keyword>
<evidence type="ECO:0000256" key="2">
    <source>
        <dbReference type="HAMAP-Rule" id="MF_01139"/>
    </source>
</evidence>
<keyword evidence="2" id="KW-0479">Metal-binding</keyword>
<dbReference type="Gene3D" id="3.40.1180.10">
    <property type="entry name" value="Decaprenyl diphosphate synthase-like"/>
    <property type="match status" value="1"/>
</dbReference>
<feature type="active site" description="Proton acceptor" evidence="2">
    <location>
        <position position="66"/>
    </location>
</feature>
<feature type="binding site" evidence="2">
    <location>
        <position position="23"/>
    </location>
    <ligand>
        <name>substrate</name>
    </ligand>
</feature>
<dbReference type="NCBIfam" id="NF011405">
    <property type="entry name" value="PRK14830.1"/>
    <property type="match status" value="1"/>
</dbReference>
<evidence type="ECO:0000256" key="1">
    <source>
        <dbReference type="ARBA" id="ARBA00022679"/>
    </source>
</evidence>
<accession>G5HAH0</accession>
<comment type="cofactor">
    <cofactor evidence="2">
        <name>Mg(2+)</name>
        <dbReference type="ChEBI" id="CHEBI:18420"/>
    </cofactor>
    <text evidence="2">Binds 2 magnesium ions per subunit.</text>
</comment>
<keyword evidence="2" id="KW-0460">Magnesium</keyword>
<feature type="binding site" evidence="2">
    <location>
        <position position="31"/>
    </location>
    <ligand>
        <name>substrate</name>
    </ligand>
</feature>
<gene>
    <name evidence="3" type="ORF">HMPREF9450_01635</name>
</gene>
<organism evidence="3 4">
    <name type="scientific">Alistipes indistinctus YIT 12060</name>
    <dbReference type="NCBI Taxonomy" id="742725"/>
    <lineage>
        <taxon>Bacteria</taxon>
        <taxon>Pseudomonadati</taxon>
        <taxon>Bacteroidota</taxon>
        <taxon>Bacteroidia</taxon>
        <taxon>Bacteroidales</taxon>
        <taxon>Rikenellaceae</taxon>
        <taxon>Alistipes</taxon>
    </lineage>
</organism>
<dbReference type="HAMAP" id="MF_01139">
    <property type="entry name" value="ISPT"/>
    <property type="match status" value="1"/>
</dbReference>
<feature type="binding site" evidence="2">
    <location>
        <begin position="19"/>
        <end position="22"/>
    </location>
    <ligand>
        <name>substrate</name>
    </ligand>
</feature>
<sequence>MEHMDQKRIPRHIAIIMDGNGRWARQRGLDRICGHIQGVESVRKVVRAAADCGVEYLTIYAFSTENWGRPSREVEALMKLLCESTEKETPALLSEGIRMRFIGDTEALSADVQEAIRRSEKTTADNTGLTLQIAVNYSSRWEITRMAQRVAAEAVRGGLKVEDITPEVISGHLVTAGVPDPDLLIRTSGERRLSNFLLWQLSYSELYFTDVYWPDFDEQEFARAIEDYQQRQRRYGLLTE</sequence>
<feature type="binding site" evidence="2">
    <location>
        <position position="18"/>
    </location>
    <ligand>
        <name>Mg(2+)</name>
        <dbReference type="ChEBI" id="CHEBI:18420"/>
    </ligand>
</feature>
<dbReference type="OrthoDB" id="4191603at2"/>
<feature type="active site" evidence="2">
    <location>
        <position position="18"/>
    </location>
</feature>
<dbReference type="GO" id="GO:0000287">
    <property type="term" value="F:magnesium ion binding"/>
    <property type="evidence" value="ECO:0007669"/>
    <property type="project" value="UniProtKB-UniRule"/>
</dbReference>
<dbReference type="eggNOG" id="COG0020">
    <property type="taxonomic scope" value="Bacteria"/>
</dbReference>
<feature type="binding site" evidence="2">
    <location>
        <position position="67"/>
    </location>
    <ligand>
        <name>substrate</name>
    </ligand>
</feature>
<dbReference type="RefSeq" id="WP_009134441.1">
    <property type="nucleotide sequence ID" value="NZ_CP102250.1"/>
</dbReference>
<dbReference type="PANTHER" id="PTHR10291">
    <property type="entry name" value="DEHYDRODOLICHYL DIPHOSPHATE SYNTHASE FAMILY MEMBER"/>
    <property type="match status" value="1"/>
</dbReference>
<dbReference type="CDD" id="cd00475">
    <property type="entry name" value="Cis_IPPS"/>
    <property type="match status" value="1"/>
</dbReference>
<dbReference type="NCBIfam" id="TIGR00055">
    <property type="entry name" value="uppS"/>
    <property type="match status" value="1"/>
</dbReference>
<feature type="binding site" evidence="2">
    <location>
        <position position="69"/>
    </location>
    <ligand>
        <name>substrate</name>
    </ligand>
</feature>
<feature type="binding site" evidence="2">
    <location>
        <position position="205"/>
    </location>
    <ligand>
        <name>Mg(2+)</name>
        <dbReference type="ChEBI" id="CHEBI:18420"/>
    </ligand>
</feature>
<dbReference type="InterPro" id="IPR036424">
    <property type="entry name" value="UPP_synth-like_sf"/>
</dbReference>
<dbReference type="FunFam" id="3.40.1180.10:FF:000001">
    <property type="entry name" value="(2E,6E)-farnesyl-diphosphate-specific ditrans,polycis-undecaprenyl-diphosphate synthase"/>
    <property type="match status" value="1"/>
</dbReference>
<dbReference type="EMBL" id="ADLD01000013">
    <property type="protein sequence ID" value="EHB91586.1"/>
    <property type="molecule type" value="Genomic_DNA"/>
</dbReference>
<dbReference type="Pfam" id="PF01255">
    <property type="entry name" value="Prenyltransf"/>
    <property type="match status" value="1"/>
</dbReference>
<dbReference type="GO" id="GO:0016094">
    <property type="term" value="P:polyprenol biosynthetic process"/>
    <property type="evidence" value="ECO:0007669"/>
    <property type="project" value="TreeGrafter"/>
</dbReference>
<dbReference type="AlphaFoldDB" id="G5HAH0"/>
<dbReference type="HOGENOM" id="CLU_038505_1_1_10"/>
<dbReference type="PROSITE" id="PS01066">
    <property type="entry name" value="UPP_SYNTHASE"/>
    <property type="match status" value="1"/>
</dbReference>
<keyword evidence="1 2" id="KW-0808">Transferase</keyword>
<dbReference type="InterPro" id="IPR001441">
    <property type="entry name" value="UPP_synth-like"/>
</dbReference>
<feature type="binding site" evidence="2">
    <location>
        <position position="186"/>
    </location>
    <ligand>
        <name>substrate</name>
    </ligand>
</feature>
<reference evidence="3 4" key="1">
    <citation type="submission" date="2011-08" db="EMBL/GenBank/DDBJ databases">
        <title>The Genome Sequence of Alistipes indistinctus YIT 12060.</title>
        <authorList>
            <consortium name="The Broad Institute Genome Sequencing Platform"/>
            <person name="Earl A."/>
            <person name="Ward D."/>
            <person name="Feldgarden M."/>
            <person name="Gevers D."/>
            <person name="Morotomi M."/>
            <person name="Young S.K."/>
            <person name="Zeng Q."/>
            <person name="Gargeya S."/>
            <person name="Fitzgerald M."/>
            <person name="Haas B."/>
            <person name="Abouelleil A."/>
            <person name="Alvarado L."/>
            <person name="Arachchi H.M."/>
            <person name="Berlin A."/>
            <person name="Brown A."/>
            <person name="Chapman S.B."/>
            <person name="Chen Z."/>
            <person name="Dunbar C."/>
            <person name="Freedman E."/>
            <person name="Gearin G."/>
            <person name="Gellesch M."/>
            <person name="Goldberg J."/>
            <person name="Griggs A."/>
            <person name="Gujja S."/>
            <person name="Heiman D."/>
            <person name="Howarth C."/>
            <person name="Larson L."/>
            <person name="Lui A."/>
            <person name="MacDonald P.J.P."/>
            <person name="Montmayeur A."/>
            <person name="Murphy C."/>
            <person name="Neiman D."/>
            <person name="Pearson M."/>
            <person name="Priest M."/>
            <person name="Roberts A."/>
            <person name="Saif S."/>
            <person name="Shea T."/>
            <person name="Shenoy N."/>
            <person name="Sisk P."/>
            <person name="Stolte C."/>
            <person name="Sykes S."/>
            <person name="Wortman J."/>
            <person name="Nusbaum C."/>
            <person name="Birren B."/>
        </authorList>
    </citation>
    <scope>NUCLEOTIDE SEQUENCE [LARGE SCALE GENOMIC DNA]</scope>
    <source>
        <strain evidence="3 4">YIT 12060</strain>
    </source>
</reference>
<dbReference type="PATRIC" id="fig|742725.3.peg.1728"/>
<comment type="similarity">
    <text evidence="2">Belongs to the UPP synthase family.</text>
</comment>
<dbReference type="Proteomes" id="UP000006008">
    <property type="component" value="Unassembled WGS sequence"/>
</dbReference>
<dbReference type="InterPro" id="IPR018520">
    <property type="entry name" value="UPP_synth-like_CS"/>
</dbReference>
<feature type="binding site" evidence="2">
    <location>
        <begin position="63"/>
        <end position="65"/>
    </location>
    <ligand>
        <name>substrate</name>
    </ligand>
</feature>
<protein>
    <recommendedName>
        <fullName evidence="2">Isoprenyl transferase</fullName>
        <ecNumber evidence="2">2.5.1.-</ecNumber>
    </recommendedName>
</protein>
<dbReference type="PANTHER" id="PTHR10291:SF0">
    <property type="entry name" value="DEHYDRODOLICHYL DIPHOSPHATE SYNTHASE 2"/>
    <property type="match status" value="1"/>
</dbReference>
<feature type="binding site" evidence="2">
    <location>
        <begin position="192"/>
        <end position="194"/>
    </location>
    <ligand>
        <name>substrate</name>
    </ligand>
</feature>
<comment type="function">
    <text evidence="2">Catalyzes the condensation of isopentenyl diphosphate (IPP) with allylic pyrophosphates generating different type of terpenoids.</text>
</comment>